<dbReference type="PANTHER" id="PTHR30466">
    <property type="entry name" value="FLAVIN REDUCTASE"/>
    <property type="match status" value="1"/>
</dbReference>
<dbReference type="SUPFAM" id="SSF50475">
    <property type="entry name" value="FMN-binding split barrel"/>
    <property type="match status" value="1"/>
</dbReference>
<dbReference type="SMART" id="SM00903">
    <property type="entry name" value="Flavin_Reduct"/>
    <property type="match status" value="1"/>
</dbReference>
<evidence type="ECO:0000313" key="4">
    <source>
        <dbReference type="Proteomes" id="UP000256431"/>
    </source>
</evidence>
<evidence type="ECO:0000256" key="1">
    <source>
        <dbReference type="ARBA" id="ARBA00023002"/>
    </source>
</evidence>
<accession>A0A3D8GYK3</accession>
<feature type="domain" description="Flavin reductase like" evidence="2">
    <location>
        <begin position="21"/>
        <end position="165"/>
    </location>
</feature>
<gene>
    <name evidence="3" type="ORF">DXI23_19245</name>
</gene>
<dbReference type="Proteomes" id="UP000256431">
    <property type="component" value="Unassembled WGS sequence"/>
</dbReference>
<dbReference type="RefSeq" id="WP_104272111.1">
    <property type="nucleotide sequence ID" value="NZ_PSSW01000014.1"/>
</dbReference>
<dbReference type="NCBIfam" id="NF045733">
    <property type="entry name" value="StyMonoxStyB"/>
    <property type="match status" value="1"/>
</dbReference>
<organism evidence="3 4">
    <name type="scientific">Marinobacter flavimaris</name>
    <dbReference type="NCBI Taxonomy" id="262076"/>
    <lineage>
        <taxon>Bacteria</taxon>
        <taxon>Pseudomonadati</taxon>
        <taxon>Pseudomonadota</taxon>
        <taxon>Gammaproteobacteria</taxon>
        <taxon>Pseudomonadales</taxon>
        <taxon>Marinobacteraceae</taxon>
        <taxon>Marinobacter</taxon>
    </lineage>
</organism>
<protein>
    <submittedName>
        <fullName evidence="3">Flavin reductase</fullName>
    </submittedName>
</protein>
<dbReference type="InterPro" id="IPR002563">
    <property type="entry name" value="Flavin_Rdtase-like_dom"/>
</dbReference>
<comment type="caution">
    <text evidence="3">The sequence shown here is derived from an EMBL/GenBank/DDBJ whole genome shotgun (WGS) entry which is preliminary data.</text>
</comment>
<dbReference type="AlphaFoldDB" id="A0A3D8GYK3"/>
<dbReference type="Gene3D" id="2.30.110.10">
    <property type="entry name" value="Electron Transport, Fmn-binding Protein, Chain A"/>
    <property type="match status" value="1"/>
</dbReference>
<dbReference type="InterPro" id="IPR054802">
    <property type="entry name" value="StyMonoxStyB"/>
</dbReference>
<keyword evidence="1" id="KW-0560">Oxidoreductase</keyword>
<keyword evidence="4" id="KW-1185">Reference proteome</keyword>
<dbReference type="Pfam" id="PF01613">
    <property type="entry name" value="Flavin_Reduct"/>
    <property type="match status" value="1"/>
</dbReference>
<name>A0A3D8GYK3_9GAMM</name>
<dbReference type="EMBL" id="QRDH01000013">
    <property type="protein sequence ID" value="RDU39269.1"/>
    <property type="molecule type" value="Genomic_DNA"/>
</dbReference>
<dbReference type="GO" id="GO:0042602">
    <property type="term" value="F:riboflavin reductase (NADPH) activity"/>
    <property type="evidence" value="ECO:0007669"/>
    <property type="project" value="TreeGrafter"/>
</dbReference>
<dbReference type="GO" id="GO:0010181">
    <property type="term" value="F:FMN binding"/>
    <property type="evidence" value="ECO:0007669"/>
    <property type="project" value="InterPro"/>
</dbReference>
<sequence length="171" mass="18567">MSALKCSAIEELDGQSFRQAVSLFATGIGVISSEDSHGDIHGATVNSFTSISLEPPTIMVSLKPGKMHGMLTERGSFGVSILGENHKDYSAYYSRRDLNGMPAPEFTKRQALKTLTDAIAWFECEVVKTVDVNDHTLFIARVTACGKSDTDSQAPLLFFASKYHHNPAPIA</sequence>
<evidence type="ECO:0000259" key="2">
    <source>
        <dbReference type="SMART" id="SM00903"/>
    </source>
</evidence>
<dbReference type="PANTHER" id="PTHR30466:SF1">
    <property type="entry name" value="FMN REDUCTASE (NADH) RUTF"/>
    <property type="match status" value="1"/>
</dbReference>
<reference evidence="3 4" key="1">
    <citation type="submission" date="2018-08" db="EMBL/GenBank/DDBJ databases">
        <title>Genome sequence of Marinobacter flavimaris KCTC 12185.</title>
        <authorList>
            <person name="Chun J."/>
            <person name="Kim B.-Y."/>
            <person name="Choi S.-B."/>
            <person name="Kwak M.-J."/>
        </authorList>
    </citation>
    <scope>NUCLEOTIDE SEQUENCE [LARGE SCALE GENOMIC DNA]</scope>
    <source>
        <strain evidence="3 4">KCTC 12185</strain>
    </source>
</reference>
<proteinExistence type="predicted"/>
<evidence type="ECO:0000313" key="3">
    <source>
        <dbReference type="EMBL" id="RDU39269.1"/>
    </source>
</evidence>
<dbReference type="InterPro" id="IPR050268">
    <property type="entry name" value="NADH-dep_flavin_reductase"/>
</dbReference>
<dbReference type="InterPro" id="IPR012349">
    <property type="entry name" value="Split_barrel_FMN-bd"/>
</dbReference>